<dbReference type="Proteomes" id="UP001163846">
    <property type="component" value="Unassembled WGS sequence"/>
</dbReference>
<keyword evidence="3" id="KW-1185">Reference proteome</keyword>
<dbReference type="EMBL" id="MU807753">
    <property type="protein sequence ID" value="KAJ3831146.1"/>
    <property type="molecule type" value="Genomic_DNA"/>
</dbReference>
<sequence length="81" mass="8956">MATHSRQLFHACFILISILIGSLLDQLKQSYANVIRGLYIDIALFSLLPLSFFVTVISLPVRHNLEGSTQSGQPKDTVALL</sequence>
<reference evidence="2" key="1">
    <citation type="submission" date="2022-08" db="EMBL/GenBank/DDBJ databases">
        <authorList>
            <consortium name="DOE Joint Genome Institute"/>
            <person name="Min B."/>
            <person name="Riley R."/>
            <person name="Sierra-Patev S."/>
            <person name="Naranjo-Ortiz M."/>
            <person name="Looney B."/>
            <person name="Konkel Z."/>
            <person name="Slot J.C."/>
            <person name="Sakamoto Y."/>
            <person name="Steenwyk J.L."/>
            <person name="Rokas A."/>
            <person name="Carro J."/>
            <person name="Camarero S."/>
            <person name="Ferreira P."/>
            <person name="Molpeceres G."/>
            <person name="Ruiz-Duenas F.J."/>
            <person name="Serrano A."/>
            <person name="Henrissat B."/>
            <person name="Drula E."/>
            <person name="Hughes K.W."/>
            <person name="Mata J.L."/>
            <person name="Ishikawa N.K."/>
            <person name="Vargas-Isla R."/>
            <person name="Ushijima S."/>
            <person name="Smith C.A."/>
            <person name="Ahrendt S."/>
            <person name="Andreopoulos W."/>
            <person name="He G."/>
            <person name="Labutti K."/>
            <person name="Lipzen A."/>
            <person name="Ng V."/>
            <person name="Sandor L."/>
            <person name="Barry K."/>
            <person name="Martinez A.T."/>
            <person name="Xiao Y."/>
            <person name="Gibbons J.G."/>
            <person name="Terashima K."/>
            <person name="Hibbett D.S."/>
            <person name="Grigoriev I.V."/>
        </authorList>
    </citation>
    <scope>NUCLEOTIDE SEQUENCE</scope>
    <source>
        <strain evidence="2">TFB9207</strain>
    </source>
</reference>
<evidence type="ECO:0000313" key="2">
    <source>
        <dbReference type="EMBL" id="KAJ3831146.1"/>
    </source>
</evidence>
<gene>
    <name evidence="2" type="ORF">F5878DRAFT_636401</name>
</gene>
<name>A0AA38NV16_9AGAR</name>
<accession>A0AA38NV16</accession>
<keyword evidence="1" id="KW-0812">Transmembrane</keyword>
<evidence type="ECO:0000256" key="1">
    <source>
        <dbReference type="SAM" id="Phobius"/>
    </source>
</evidence>
<keyword evidence="1" id="KW-0472">Membrane</keyword>
<protein>
    <submittedName>
        <fullName evidence="2">Uncharacterized protein</fullName>
    </submittedName>
</protein>
<proteinExistence type="predicted"/>
<evidence type="ECO:0000313" key="3">
    <source>
        <dbReference type="Proteomes" id="UP001163846"/>
    </source>
</evidence>
<feature type="transmembrane region" description="Helical" evidence="1">
    <location>
        <begin position="6"/>
        <end position="25"/>
    </location>
</feature>
<comment type="caution">
    <text evidence="2">The sequence shown here is derived from an EMBL/GenBank/DDBJ whole genome shotgun (WGS) entry which is preliminary data.</text>
</comment>
<dbReference type="AlphaFoldDB" id="A0AA38NV16"/>
<organism evidence="2 3">
    <name type="scientific">Lentinula raphanica</name>
    <dbReference type="NCBI Taxonomy" id="153919"/>
    <lineage>
        <taxon>Eukaryota</taxon>
        <taxon>Fungi</taxon>
        <taxon>Dikarya</taxon>
        <taxon>Basidiomycota</taxon>
        <taxon>Agaricomycotina</taxon>
        <taxon>Agaricomycetes</taxon>
        <taxon>Agaricomycetidae</taxon>
        <taxon>Agaricales</taxon>
        <taxon>Marasmiineae</taxon>
        <taxon>Omphalotaceae</taxon>
        <taxon>Lentinula</taxon>
    </lineage>
</organism>
<feature type="transmembrane region" description="Helical" evidence="1">
    <location>
        <begin position="37"/>
        <end position="59"/>
    </location>
</feature>
<keyword evidence="1" id="KW-1133">Transmembrane helix</keyword>